<dbReference type="Proteomes" id="UP000273778">
    <property type="component" value="Chromosome"/>
</dbReference>
<gene>
    <name evidence="2" type="ORF">EGC77_20205</name>
    <name evidence="1" type="ORF">EGC80_06525</name>
</gene>
<dbReference type="Proteomes" id="UP000278855">
    <property type="component" value="Unassembled WGS sequence"/>
</dbReference>
<name>A0A3N4DBD2_9GAMM</name>
<dbReference type="EMBL" id="RKKB01000024">
    <property type="protein sequence ID" value="RPA22866.1"/>
    <property type="molecule type" value="Genomic_DNA"/>
</dbReference>
<dbReference type="AlphaFoldDB" id="A0A3N4DBD2"/>
<evidence type="ECO:0000313" key="4">
    <source>
        <dbReference type="Proteomes" id="UP000278855"/>
    </source>
</evidence>
<proteinExistence type="predicted"/>
<dbReference type="KEGG" id="spsr:EGC80_06525"/>
<protein>
    <submittedName>
        <fullName evidence="2">Uncharacterized protein</fullName>
    </submittedName>
</protein>
<reference evidence="4" key="2">
    <citation type="submission" date="2018-11" db="EMBL/GenBank/DDBJ databases">
        <title>Shewanella sp. R106.</title>
        <authorList>
            <person name="Hwang Y.J."/>
            <person name="Hwang C.Y."/>
        </authorList>
    </citation>
    <scope>NUCLEOTIDE SEQUENCE [LARGE SCALE GENOMIC DNA]</scope>
    <source>
        <strain evidence="4">R106</strain>
    </source>
</reference>
<reference evidence="1 3" key="1">
    <citation type="submission" date="2018-11" db="EMBL/GenBank/DDBJ databases">
        <title>Shewanella sp. M2.</title>
        <authorList>
            <person name="Hwang Y.J."/>
            <person name="Hwang C.Y."/>
        </authorList>
    </citation>
    <scope>NUCLEOTIDE SEQUENCE [LARGE SCALE GENOMIC DNA]</scope>
    <source>
        <strain evidence="1 3">M2</strain>
    </source>
</reference>
<organism evidence="2 4">
    <name type="scientific">Shewanella psychromarinicola</name>
    <dbReference type="NCBI Taxonomy" id="2487742"/>
    <lineage>
        <taxon>Bacteria</taxon>
        <taxon>Pseudomonadati</taxon>
        <taxon>Pseudomonadota</taxon>
        <taxon>Gammaproteobacteria</taxon>
        <taxon>Alteromonadales</taxon>
        <taxon>Shewanellaceae</taxon>
        <taxon>Shewanella</taxon>
    </lineage>
</organism>
<evidence type="ECO:0000313" key="2">
    <source>
        <dbReference type="EMBL" id="RPA22866.1"/>
    </source>
</evidence>
<accession>A0A3N4DBD2</accession>
<dbReference type="RefSeq" id="WP_124014070.1">
    <property type="nucleotide sequence ID" value="NZ_CP034073.1"/>
</dbReference>
<reference evidence="2" key="3">
    <citation type="submission" date="2018-11" db="EMBL/GenBank/DDBJ databases">
        <authorList>
            <person name="Hwang Y.J."/>
            <person name="Hwang C.Y."/>
        </authorList>
    </citation>
    <scope>NUCLEOTIDE SEQUENCE</scope>
    <source>
        <strain evidence="2">R106</strain>
    </source>
</reference>
<keyword evidence="3" id="KW-1185">Reference proteome</keyword>
<evidence type="ECO:0000313" key="3">
    <source>
        <dbReference type="Proteomes" id="UP000273778"/>
    </source>
</evidence>
<dbReference type="EMBL" id="CP034073">
    <property type="protein sequence ID" value="AZG34609.1"/>
    <property type="molecule type" value="Genomic_DNA"/>
</dbReference>
<sequence>MRYVYFPSSDDIVVGYSFEPEHSRNDFYYVKVLVIKPDYKLKWYDYKFGYQVAHFKSYKEIIEFVDKSNLELDVASSLDSVQLDGAILNSIKLKIEKEVTRSLRLANEEQLMLSQALLRNQNYPRPNSEDLIVKYESSREPLMAALSTYPYTTVVSIPKYKLTLFRYGEYDWTTTKRTTQKELKLFHRAKIAEGFGIKPDVHWGRAKAEIRNILLPRANKLLQLAGVKRMLDDALREGKKVLVCGGFIFWYEDNLLEWQIKSTPENSASDSMETIWHEGTIVSKNHGRIVVLPHIKSCGEKVNGYTKNAPNDGEAIKRHTSDYVELPFEVLKGDLMFDLFGELKYE</sequence>
<evidence type="ECO:0000313" key="1">
    <source>
        <dbReference type="EMBL" id="AZG34609.1"/>
    </source>
</evidence>
<dbReference type="OrthoDB" id="6115334at2"/>